<evidence type="ECO:0000256" key="3">
    <source>
        <dbReference type="ARBA" id="ARBA00022989"/>
    </source>
</evidence>
<dbReference type="InterPro" id="IPR036513">
    <property type="entry name" value="STAS_dom_sf"/>
</dbReference>
<evidence type="ECO:0000256" key="2">
    <source>
        <dbReference type="ARBA" id="ARBA00022692"/>
    </source>
</evidence>
<keyword evidence="4 5" id="KW-0472">Membrane</keyword>
<dbReference type="Proteomes" id="UP000807353">
    <property type="component" value="Unassembled WGS sequence"/>
</dbReference>
<dbReference type="InterPro" id="IPR052706">
    <property type="entry name" value="Membrane-Transporter-like"/>
</dbReference>
<evidence type="ECO:0000256" key="1">
    <source>
        <dbReference type="ARBA" id="ARBA00004141"/>
    </source>
</evidence>
<dbReference type="AlphaFoldDB" id="A0A9P6CN13"/>
<sequence length="566" mass="62362">MFIEALPFLREIASTIRDVLGDNNPALIPTVMAAYAMTSILIGVTFLALGALGCVSLFSLGLSLTLPSDTEPLTLSSTPAVLFAASHIPLFLSSSLPALFLSFSLRSNFFRTITRGATQHALYVPTFILAIAIIFWSTEAIKGNVTAGGITKLAEQGWLFTIESQSGNNELQGYKWNYWHLFDFTKIEWWAMRGSAVDMVLLVAIGVLNLPIFVSALALSLGNSFFSMDRELLGHAASNLFAGAVGTVPNMIVFSNSLFFIRAGGSRKEAISVAILTLVIFFISSYLLPYIPTLLAGAFVLFISLELMIESLWDSTKTLQLGEWTIVMGTVVACTFLGFAPGVGVGFGVTLVMHFWWTSIDSRARSIVTGDQSASQNSDSRVHLLRLVHDNGSHDTDVEKNAEVQYKFRDVKLLPKIRVIKLAGYIFFATIPSLEKEVNMPCSGFILLDLTRVHRIETSATIFIKNKVQELAAKPQAVKVVMCGLVRDSGAHLDLKRGHINCTWDGDTNRLSDAEEEIMICFEGMREAIQWCEDNMNRRHGNVRAAQTTDQTIRSKIPFSENRSEC</sequence>
<dbReference type="Gene3D" id="3.30.750.24">
    <property type="entry name" value="STAS domain"/>
    <property type="match status" value="1"/>
</dbReference>
<dbReference type="PROSITE" id="PS50801">
    <property type="entry name" value="STAS"/>
    <property type="match status" value="1"/>
</dbReference>
<feature type="transmembrane region" description="Helical" evidence="5">
    <location>
        <begin position="240"/>
        <end position="261"/>
    </location>
</feature>
<protein>
    <recommendedName>
        <fullName evidence="6">STAS domain-containing protein</fullName>
    </recommendedName>
</protein>
<feature type="transmembrane region" description="Helical" evidence="5">
    <location>
        <begin position="80"/>
        <end position="105"/>
    </location>
</feature>
<keyword evidence="8" id="KW-1185">Reference proteome</keyword>
<reference evidence="7" key="1">
    <citation type="submission" date="2020-11" db="EMBL/GenBank/DDBJ databases">
        <authorList>
            <consortium name="DOE Joint Genome Institute"/>
            <person name="Ahrendt S."/>
            <person name="Riley R."/>
            <person name="Andreopoulos W."/>
            <person name="Labutti K."/>
            <person name="Pangilinan J."/>
            <person name="Ruiz-Duenas F.J."/>
            <person name="Barrasa J.M."/>
            <person name="Sanchez-Garcia M."/>
            <person name="Camarero S."/>
            <person name="Miyauchi S."/>
            <person name="Serrano A."/>
            <person name="Linde D."/>
            <person name="Babiker R."/>
            <person name="Drula E."/>
            <person name="Ayuso-Fernandez I."/>
            <person name="Pacheco R."/>
            <person name="Padilla G."/>
            <person name="Ferreira P."/>
            <person name="Barriuso J."/>
            <person name="Kellner H."/>
            <person name="Castanera R."/>
            <person name="Alfaro M."/>
            <person name="Ramirez L."/>
            <person name="Pisabarro A.G."/>
            <person name="Kuo A."/>
            <person name="Tritt A."/>
            <person name="Lipzen A."/>
            <person name="He G."/>
            <person name="Yan M."/>
            <person name="Ng V."/>
            <person name="Cullen D."/>
            <person name="Martin F."/>
            <person name="Rosso M.-N."/>
            <person name="Henrissat B."/>
            <person name="Hibbett D."/>
            <person name="Martinez A.T."/>
            <person name="Grigoriev I.V."/>
        </authorList>
    </citation>
    <scope>NUCLEOTIDE SEQUENCE</scope>
    <source>
        <strain evidence="7">CBS 247.69</strain>
    </source>
</reference>
<name>A0A9P6CN13_9AGAR</name>
<dbReference type="Pfam" id="PF00916">
    <property type="entry name" value="Sulfate_transp"/>
    <property type="match status" value="1"/>
</dbReference>
<organism evidence="7 8">
    <name type="scientific">Collybia nuda</name>
    <dbReference type="NCBI Taxonomy" id="64659"/>
    <lineage>
        <taxon>Eukaryota</taxon>
        <taxon>Fungi</taxon>
        <taxon>Dikarya</taxon>
        <taxon>Basidiomycota</taxon>
        <taxon>Agaricomycotina</taxon>
        <taxon>Agaricomycetes</taxon>
        <taxon>Agaricomycetidae</taxon>
        <taxon>Agaricales</taxon>
        <taxon>Tricholomatineae</taxon>
        <taxon>Clitocybaceae</taxon>
        <taxon>Collybia</taxon>
    </lineage>
</organism>
<dbReference type="PANTHER" id="PTHR43310:SF4">
    <property type="entry name" value="AFR304WP"/>
    <property type="match status" value="1"/>
</dbReference>
<dbReference type="EMBL" id="MU150235">
    <property type="protein sequence ID" value="KAF9467845.1"/>
    <property type="molecule type" value="Genomic_DNA"/>
</dbReference>
<feature type="transmembrane region" description="Helical" evidence="5">
    <location>
        <begin position="270"/>
        <end position="288"/>
    </location>
</feature>
<feature type="transmembrane region" description="Helical" evidence="5">
    <location>
        <begin position="199"/>
        <end position="220"/>
    </location>
</feature>
<dbReference type="InterPro" id="IPR011547">
    <property type="entry name" value="SLC26A/SulP_dom"/>
</dbReference>
<dbReference type="PANTHER" id="PTHR43310">
    <property type="entry name" value="SULFATE TRANSPORTER YBAR-RELATED"/>
    <property type="match status" value="1"/>
</dbReference>
<dbReference type="GO" id="GO:0016020">
    <property type="term" value="C:membrane"/>
    <property type="evidence" value="ECO:0007669"/>
    <property type="project" value="UniProtKB-SubCell"/>
</dbReference>
<accession>A0A9P6CN13</accession>
<proteinExistence type="predicted"/>
<evidence type="ECO:0000256" key="5">
    <source>
        <dbReference type="SAM" id="Phobius"/>
    </source>
</evidence>
<gene>
    <name evidence="7" type="ORF">BDZ94DRAFT_1210280</name>
</gene>
<evidence type="ECO:0000256" key="4">
    <source>
        <dbReference type="ARBA" id="ARBA00023136"/>
    </source>
</evidence>
<evidence type="ECO:0000313" key="7">
    <source>
        <dbReference type="EMBL" id="KAF9467845.1"/>
    </source>
</evidence>
<evidence type="ECO:0000313" key="8">
    <source>
        <dbReference type="Proteomes" id="UP000807353"/>
    </source>
</evidence>
<feature type="transmembrane region" description="Helical" evidence="5">
    <location>
        <begin position="40"/>
        <end position="60"/>
    </location>
</feature>
<dbReference type="OrthoDB" id="409725at2759"/>
<feature type="transmembrane region" description="Helical" evidence="5">
    <location>
        <begin position="325"/>
        <end position="357"/>
    </location>
</feature>
<comment type="subcellular location">
    <subcellularLocation>
        <location evidence="1">Membrane</location>
        <topology evidence="1">Multi-pass membrane protein</topology>
    </subcellularLocation>
</comment>
<comment type="caution">
    <text evidence="7">The sequence shown here is derived from an EMBL/GenBank/DDBJ whole genome shotgun (WGS) entry which is preliminary data.</text>
</comment>
<keyword evidence="3 5" id="KW-1133">Transmembrane helix</keyword>
<feature type="domain" description="STAS" evidence="6">
    <location>
        <begin position="407"/>
        <end position="485"/>
    </location>
</feature>
<evidence type="ECO:0000259" key="6">
    <source>
        <dbReference type="PROSITE" id="PS50801"/>
    </source>
</evidence>
<keyword evidence="2 5" id="KW-0812">Transmembrane</keyword>
<feature type="transmembrane region" description="Helical" evidence="5">
    <location>
        <begin position="294"/>
        <end position="313"/>
    </location>
</feature>
<dbReference type="InterPro" id="IPR002645">
    <property type="entry name" value="STAS_dom"/>
</dbReference>